<dbReference type="InParanoid" id="A0A067P7P5"/>
<gene>
    <name evidence="2" type="ORF">JAAARDRAFT_41697</name>
</gene>
<dbReference type="OrthoDB" id="550558at2759"/>
<dbReference type="EMBL" id="KL197754">
    <property type="protein sequence ID" value="KDQ50913.1"/>
    <property type="molecule type" value="Genomic_DNA"/>
</dbReference>
<organism evidence="2 3">
    <name type="scientific">Jaapia argillacea MUCL 33604</name>
    <dbReference type="NCBI Taxonomy" id="933084"/>
    <lineage>
        <taxon>Eukaryota</taxon>
        <taxon>Fungi</taxon>
        <taxon>Dikarya</taxon>
        <taxon>Basidiomycota</taxon>
        <taxon>Agaricomycotina</taxon>
        <taxon>Agaricomycetes</taxon>
        <taxon>Agaricomycetidae</taxon>
        <taxon>Jaapiales</taxon>
        <taxon>Jaapiaceae</taxon>
        <taxon>Jaapia</taxon>
    </lineage>
</organism>
<dbReference type="HOGENOM" id="CLU_060372_0_1_1"/>
<evidence type="ECO:0000259" key="1">
    <source>
        <dbReference type="Pfam" id="PF00149"/>
    </source>
</evidence>
<dbReference type="Gene3D" id="3.60.21.10">
    <property type="match status" value="1"/>
</dbReference>
<dbReference type="Pfam" id="PF00149">
    <property type="entry name" value="Metallophos"/>
    <property type="match status" value="1"/>
</dbReference>
<proteinExistence type="predicted"/>
<dbReference type="Proteomes" id="UP000027265">
    <property type="component" value="Unassembled WGS sequence"/>
</dbReference>
<dbReference type="InterPro" id="IPR029052">
    <property type="entry name" value="Metallo-depent_PP-like"/>
</dbReference>
<dbReference type="SUPFAM" id="SSF56300">
    <property type="entry name" value="Metallo-dependent phosphatases"/>
    <property type="match status" value="1"/>
</dbReference>
<dbReference type="GO" id="GO:0016787">
    <property type="term" value="F:hydrolase activity"/>
    <property type="evidence" value="ECO:0007669"/>
    <property type="project" value="InterPro"/>
</dbReference>
<name>A0A067P7P5_9AGAM</name>
<evidence type="ECO:0000313" key="2">
    <source>
        <dbReference type="EMBL" id="KDQ50913.1"/>
    </source>
</evidence>
<dbReference type="PANTHER" id="PTHR37844:SF2">
    <property type="entry name" value="SER_THR PROTEIN PHOSPHATASE SUPERFAMILY (AFU_ORTHOLOGUE AFUA_1G14840)"/>
    <property type="match status" value="1"/>
</dbReference>
<feature type="domain" description="Calcineurin-like phosphoesterase" evidence="1">
    <location>
        <begin position="8"/>
        <end position="235"/>
    </location>
</feature>
<protein>
    <recommendedName>
        <fullName evidence="1">Calcineurin-like phosphoesterase domain-containing protein</fullName>
    </recommendedName>
</protein>
<keyword evidence="3" id="KW-1185">Reference proteome</keyword>
<evidence type="ECO:0000313" key="3">
    <source>
        <dbReference type="Proteomes" id="UP000027265"/>
    </source>
</evidence>
<dbReference type="AlphaFoldDB" id="A0A067P7P5"/>
<reference evidence="3" key="1">
    <citation type="journal article" date="2014" name="Proc. Natl. Acad. Sci. U.S.A.">
        <title>Extensive sampling of basidiomycete genomes demonstrates inadequacy of the white-rot/brown-rot paradigm for wood decay fungi.</title>
        <authorList>
            <person name="Riley R."/>
            <person name="Salamov A.A."/>
            <person name="Brown D.W."/>
            <person name="Nagy L.G."/>
            <person name="Floudas D."/>
            <person name="Held B.W."/>
            <person name="Levasseur A."/>
            <person name="Lombard V."/>
            <person name="Morin E."/>
            <person name="Otillar R."/>
            <person name="Lindquist E.A."/>
            <person name="Sun H."/>
            <person name="LaButti K.M."/>
            <person name="Schmutz J."/>
            <person name="Jabbour D."/>
            <person name="Luo H."/>
            <person name="Baker S.E."/>
            <person name="Pisabarro A.G."/>
            <person name="Walton J.D."/>
            <person name="Blanchette R.A."/>
            <person name="Henrissat B."/>
            <person name="Martin F."/>
            <person name="Cullen D."/>
            <person name="Hibbett D.S."/>
            <person name="Grigoriev I.V."/>
        </authorList>
    </citation>
    <scope>NUCLEOTIDE SEQUENCE [LARGE SCALE GENOMIC DNA]</scope>
    <source>
        <strain evidence="3">MUCL 33604</strain>
    </source>
</reference>
<dbReference type="InterPro" id="IPR004843">
    <property type="entry name" value="Calcineurin-like_PHP"/>
</dbReference>
<dbReference type="PANTHER" id="PTHR37844">
    <property type="entry name" value="SER/THR PROTEIN PHOSPHATASE SUPERFAMILY (AFU_ORTHOLOGUE AFUA_1G14840)"/>
    <property type="match status" value="1"/>
</dbReference>
<dbReference type="STRING" id="933084.A0A067P7P5"/>
<sequence length="269" mass="30745">MSNPSRPRIQVMSDLHLEFDQSYDTFTFAQTAPYLALLGDIGRTVDEGYVTFLESQLQRYEKVFLLLGNHEAYHSDNDTSRARIQAFSQSWEERRRNSMTGTAGNFVFLDQTRFDLTDDLTILGCTLHSRLYHDQLEVILQRLNDFKLVKKWSPDLYSAAHAEDLAWLNLTCAQIAKDEPERRVVVLTHHAPTIKGTCAPMYEGSNVSSAFATELTSEPCWKSKNVFLWAFGHTHFCCDFMRDGVRVYSNARGRGSGSKSFQSEAYLEL</sequence>
<accession>A0A067P7P5</accession>